<dbReference type="EMBL" id="AZFT01000048">
    <property type="protein sequence ID" value="KRL84749.1"/>
    <property type="molecule type" value="Genomic_DNA"/>
</dbReference>
<organism evidence="1 2">
    <name type="scientific">Ligilactobacillus apodemi DSM 16634 = JCM 16172</name>
    <dbReference type="NCBI Taxonomy" id="1423724"/>
    <lineage>
        <taxon>Bacteria</taxon>
        <taxon>Bacillati</taxon>
        <taxon>Bacillota</taxon>
        <taxon>Bacilli</taxon>
        <taxon>Lactobacillales</taxon>
        <taxon>Lactobacillaceae</taxon>
        <taxon>Ligilactobacillus</taxon>
    </lineage>
</organism>
<dbReference type="RefSeq" id="WP_056957276.1">
    <property type="nucleotide sequence ID" value="NZ_AZFT01000048.1"/>
</dbReference>
<dbReference type="Proteomes" id="UP000051324">
    <property type="component" value="Unassembled WGS sequence"/>
</dbReference>
<dbReference type="STRING" id="1423724.FC32_GL000228"/>
<sequence>MFVDAADLSSPRKLYSKDEQKLVSEDIVTSEQRKTYERIELLFGGLYRRTGQTLQFTGDDTISELKLQDMAGNHLGKTASDLASPVTDGVVYVPLKFTKAQVDYEFFGLKSERESALVAEYSATKHEQTTTKTYLTTKFVDPKGRALRRARRQKVLWNICRKIDIISGKILEYSKIPEKLSYATEKSPVIPGYIAETPGIVQTELEVKEQNITYQQIGQIVAINQSGDLLKKIPYRNDQQDATKAAETLLPKIKGYHRTVENETIVPHDPLRDITIKYCKNCS</sequence>
<keyword evidence="2" id="KW-1185">Reference proteome</keyword>
<dbReference type="PATRIC" id="fig|1423724.4.peg.242"/>
<accession>A0A0R1TU29</accession>
<protein>
    <submittedName>
        <fullName evidence="1">Mucus binding protein</fullName>
    </submittedName>
</protein>
<evidence type="ECO:0000313" key="1">
    <source>
        <dbReference type="EMBL" id="KRL84749.1"/>
    </source>
</evidence>
<dbReference type="eggNOG" id="ENOG502ZPEC">
    <property type="taxonomic scope" value="Bacteria"/>
</dbReference>
<evidence type="ECO:0000313" key="2">
    <source>
        <dbReference type="Proteomes" id="UP000051324"/>
    </source>
</evidence>
<comment type="caution">
    <text evidence="1">The sequence shown here is derived from an EMBL/GenBank/DDBJ whole genome shotgun (WGS) entry which is preliminary data.</text>
</comment>
<proteinExistence type="predicted"/>
<dbReference type="AlphaFoldDB" id="A0A0R1TU29"/>
<name>A0A0R1TU29_9LACO</name>
<dbReference type="Gene3D" id="2.60.40.4300">
    <property type="match status" value="1"/>
</dbReference>
<gene>
    <name evidence="1" type="ORF">FC32_GL000228</name>
</gene>
<reference evidence="1 2" key="1">
    <citation type="journal article" date="2015" name="Genome Announc.">
        <title>Expanding the biotechnology potential of lactobacilli through comparative genomics of 213 strains and associated genera.</title>
        <authorList>
            <person name="Sun Z."/>
            <person name="Harris H.M."/>
            <person name="McCann A."/>
            <person name="Guo C."/>
            <person name="Argimon S."/>
            <person name="Zhang W."/>
            <person name="Yang X."/>
            <person name="Jeffery I.B."/>
            <person name="Cooney J.C."/>
            <person name="Kagawa T.F."/>
            <person name="Liu W."/>
            <person name="Song Y."/>
            <person name="Salvetti E."/>
            <person name="Wrobel A."/>
            <person name="Rasinkangas P."/>
            <person name="Parkhill J."/>
            <person name="Rea M.C."/>
            <person name="O'Sullivan O."/>
            <person name="Ritari J."/>
            <person name="Douillard F.P."/>
            <person name="Paul Ross R."/>
            <person name="Yang R."/>
            <person name="Briner A.E."/>
            <person name="Felis G.E."/>
            <person name="de Vos W.M."/>
            <person name="Barrangou R."/>
            <person name="Klaenhammer T.R."/>
            <person name="Caufield P.W."/>
            <person name="Cui Y."/>
            <person name="Zhang H."/>
            <person name="O'Toole P.W."/>
        </authorList>
    </citation>
    <scope>NUCLEOTIDE SEQUENCE [LARGE SCALE GENOMIC DNA]</scope>
    <source>
        <strain evidence="1 2">DSM 16634</strain>
    </source>
</reference>